<dbReference type="InterPro" id="IPR038883">
    <property type="entry name" value="AN11006-like"/>
</dbReference>
<sequence>MALQMSEQSHLLRLPSELRIKIYELILAFSRPIKLRQTIAGSENTNILRTSRQIYEESLPVLFDINTVAVTFNDFCERTDSSLRCPVPTKRIRHMLVTSFGESIACNFLLDRCSICDITTEGFLRKIDSMSQLRSVVVEYQTHIGNFTRFKSFINQETCGELRCTALGTYVLRSRLRQDIEVTFHHAPLARIWPRAVALADSARDERQEVETLTELREIDHEIPDKVWLLLCTKKYGAADQYWGAVSKAWQKLDAQEASDDDEYCQNLDGLTEAVQSYLAIQTVHQARRLLIALKGEWTNQTAA</sequence>
<dbReference type="EMBL" id="QWIP01000071">
    <property type="protein sequence ID" value="RMY74641.1"/>
    <property type="molecule type" value="Genomic_DNA"/>
</dbReference>
<dbReference type="Proteomes" id="UP000269276">
    <property type="component" value="Unassembled WGS sequence"/>
</dbReference>
<dbReference type="PANTHER" id="PTHR42085:SF1">
    <property type="entry name" value="F-BOX DOMAIN-CONTAINING PROTEIN"/>
    <property type="match status" value="1"/>
</dbReference>
<evidence type="ECO:0008006" key="3">
    <source>
        <dbReference type="Google" id="ProtNLM"/>
    </source>
</evidence>
<protein>
    <recommendedName>
        <fullName evidence="3">F-box domain-containing protein</fullName>
    </recommendedName>
</protein>
<dbReference type="OrthoDB" id="3831173at2759"/>
<dbReference type="VEuPathDB" id="FungiDB:BTJ68_03567"/>
<reference evidence="1 2" key="1">
    <citation type="journal article" date="2018" name="BMC Genomics">
        <title>Genomic evidence for intraspecific hybridization in a clonal and extremely halotolerant yeast.</title>
        <authorList>
            <person name="Gostincar C."/>
            <person name="Stajich J.E."/>
            <person name="Zupancic J."/>
            <person name="Zalar P."/>
            <person name="Gunde-Cimerman N."/>
        </authorList>
    </citation>
    <scope>NUCLEOTIDE SEQUENCE [LARGE SCALE GENOMIC DNA]</scope>
    <source>
        <strain evidence="1 2">EXF-2682</strain>
    </source>
</reference>
<dbReference type="AlphaFoldDB" id="A0A3M7EDK5"/>
<gene>
    <name evidence="1" type="ORF">D0863_03103</name>
</gene>
<name>A0A3M7EDK5_HORWE</name>
<evidence type="ECO:0000313" key="2">
    <source>
        <dbReference type="Proteomes" id="UP000269276"/>
    </source>
</evidence>
<dbReference type="PANTHER" id="PTHR42085">
    <property type="entry name" value="F-BOX DOMAIN-CONTAINING PROTEIN"/>
    <property type="match status" value="1"/>
</dbReference>
<accession>A0A3M7EDK5</accession>
<proteinExistence type="predicted"/>
<organism evidence="1 2">
    <name type="scientific">Hortaea werneckii</name>
    <name type="common">Black yeast</name>
    <name type="synonym">Cladosporium werneckii</name>
    <dbReference type="NCBI Taxonomy" id="91943"/>
    <lineage>
        <taxon>Eukaryota</taxon>
        <taxon>Fungi</taxon>
        <taxon>Dikarya</taxon>
        <taxon>Ascomycota</taxon>
        <taxon>Pezizomycotina</taxon>
        <taxon>Dothideomycetes</taxon>
        <taxon>Dothideomycetidae</taxon>
        <taxon>Mycosphaerellales</taxon>
        <taxon>Teratosphaeriaceae</taxon>
        <taxon>Hortaea</taxon>
    </lineage>
</organism>
<evidence type="ECO:0000313" key="1">
    <source>
        <dbReference type="EMBL" id="RMY74641.1"/>
    </source>
</evidence>
<comment type="caution">
    <text evidence="1">The sequence shown here is derived from an EMBL/GenBank/DDBJ whole genome shotgun (WGS) entry which is preliminary data.</text>
</comment>